<accession>A0A0E3ZEP8</accession>
<dbReference type="PROSITE" id="PS51257">
    <property type="entry name" value="PROKAR_LIPOPROTEIN"/>
    <property type="match status" value="1"/>
</dbReference>
<dbReference type="KEGG" id="pko:PKOR_12580"/>
<evidence type="ECO:0000313" key="1">
    <source>
        <dbReference type="EMBL" id="AKD03804.1"/>
    </source>
</evidence>
<dbReference type="AlphaFoldDB" id="A0A0E3ZEP8"/>
<dbReference type="STRING" id="400092.PKOR_12580"/>
<name>A0A0E3ZEP8_9BACT</name>
<evidence type="ECO:0000313" key="2">
    <source>
        <dbReference type="Proteomes" id="UP000033109"/>
    </source>
</evidence>
<dbReference type="PATRIC" id="fig|400092.3.peg.2749"/>
<gene>
    <name evidence="1" type="ORF">PKOR_12580</name>
</gene>
<proteinExistence type="predicted"/>
<evidence type="ECO:0008006" key="3">
    <source>
        <dbReference type="Google" id="ProtNLM"/>
    </source>
</evidence>
<sequence>MKQKLLLNLLMPLLLILSSCDLEKDIDVDLPAHEPQLVVECYLEKGAPIRASVLESAGYFEEPTPPLVPDAEVYVTTHTGKRVKLQYKPVLIKSTGRFYTHTSTEIVNGQPGQVYQIEVTDGKGRKVTGFTKLLAKVPIEEVEWKFNDKDEALLLTSFHDDPNTDNYYRYMVHVDSLSGGSDRDMVTSDELTNGKRVSYGSSYKYDEGDTLIITLYHIEKQYHNFLRSISDAKDANGNPFAQPSQIKSSVEGGFGIFTNLVYDRKMVVIKK</sequence>
<dbReference type="InterPro" id="IPR025345">
    <property type="entry name" value="DUF4249"/>
</dbReference>
<dbReference type="Pfam" id="PF14054">
    <property type="entry name" value="DUF4249"/>
    <property type="match status" value="1"/>
</dbReference>
<dbReference type="HOGENOM" id="CLU_1052806_0_0_10"/>
<keyword evidence="2" id="KW-1185">Reference proteome</keyword>
<dbReference type="Proteomes" id="UP000033109">
    <property type="component" value="Chromosome"/>
</dbReference>
<organism evidence="1 2">
    <name type="scientific">Pontibacter korlensis</name>
    <dbReference type="NCBI Taxonomy" id="400092"/>
    <lineage>
        <taxon>Bacteria</taxon>
        <taxon>Pseudomonadati</taxon>
        <taxon>Bacteroidota</taxon>
        <taxon>Cytophagia</taxon>
        <taxon>Cytophagales</taxon>
        <taxon>Hymenobacteraceae</taxon>
        <taxon>Pontibacter</taxon>
    </lineage>
</organism>
<dbReference type="EMBL" id="CP009621">
    <property type="protein sequence ID" value="AKD03804.1"/>
    <property type="molecule type" value="Genomic_DNA"/>
</dbReference>
<reference evidence="1 2" key="1">
    <citation type="journal article" date="2015" name="Sci. Rep.">
        <title>Unraveling adaptation of Pontibacter korlensis to radiation and infertility in desert through complete genome and comparative transcriptomic analysis.</title>
        <authorList>
            <person name="Dai J."/>
            <person name="Dai W."/>
            <person name="Qiu C."/>
            <person name="Yang Z."/>
            <person name="Zhang Y."/>
            <person name="Zhou M."/>
            <person name="Zhang L."/>
            <person name="Fang C."/>
            <person name="Gao Q."/>
            <person name="Yang Q."/>
            <person name="Li X."/>
            <person name="Wang Z."/>
            <person name="Wang Z."/>
            <person name="Jia Z."/>
            <person name="Chen X."/>
        </authorList>
    </citation>
    <scope>NUCLEOTIDE SEQUENCE [LARGE SCALE GENOMIC DNA]</scope>
    <source>
        <strain evidence="1 2">X14-1T</strain>
    </source>
</reference>
<protein>
    <recommendedName>
        <fullName evidence="3">DUF4249 domain-containing protein</fullName>
    </recommendedName>
</protein>